<dbReference type="AlphaFoldDB" id="A0A1L7NFY3"/>
<sequence length="134" mass="14814">MRNPARQPYLPGMATKEFIEQISAVFIFTVNYSPVLEVRMRNGDVFEEAGSWDHVSTVHKDLLRCSSLVLILPRTRLAVNPADIESLTLELAGGLPVLVVAMAADARYRVRADYEPEGAKGVYHSMGALLEALQ</sequence>
<protein>
    <submittedName>
        <fullName evidence="1">Uncharacterized protein</fullName>
    </submittedName>
</protein>
<accession>A0A1L7NFY3</accession>
<name>A0A1L7NFY3_PSEPU</name>
<dbReference type="RefSeq" id="WP_157754417.1">
    <property type="nucleotide sequence ID" value="NZ_AP015029.1"/>
</dbReference>
<dbReference type="Proteomes" id="UP000218731">
    <property type="component" value="Chromosome 1"/>
</dbReference>
<proteinExistence type="predicted"/>
<evidence type="ECO:0000313" key="1">
    <source>
        <dbReference type="EMBL" id="BAW24322.1"/>
    </source>
</evidence>
<reference evidence="1 2" key="1">
    <citation type="submission" date="2015-11" db="EMBL/GenBank/DDBJ databases">
        <title>Complete genome sequencing of a biphenyl-degrading bacterium, Pseudomonas putida KF715 (=NBRC110667).</title>
        <authorList>
            <person name="Suenaga H."/>
            <person name="Fujihara N."/>
            <person name="Watanabe T."/>
            <person name="Hirose J."/>
            <person name="Kimura N."/>
            <person name="Yamazoe A."/>
            <person name="Hosoyama A."/>
            <person name="Shimodaira J."/>
            <person name="Furukawa K."/>
        </authorList>
    </citation>
    <scope>NUCLEOTIDE SEQUENCE [LARGE SCALE GENOMIC DNA]</scope>
    <source>
        <strain evidence="1 2">KF715</strain>
    </source>
</reference>
<organism evidence="1 2">
    <name type="scientific">Pseudomonas putida</name>
    <name type="common">Arthrobacter siderocapsulatus</name>
    <dbReference type="NCBI Taxonomy" id="303"/>
    <lineage>
        <taxon>Bacteria</taxon>
        <taxon>Pseudomonadati</taxon>
        <taxon>Pseudomonadota</taxon>
        <taxon>Gammaproteobacteria</taxon>
        <taxon>Pseudomonadales</taxon>
        <taxon>Pseudomonadaceae</taxon>
        <taxon>Pseudomonas</taxon>
    </lineage>
</organism>
<gene>
    <name evidence="1" type="ORF">KF715C_ch37490</name>
</gene>
<evidence type="ECO:0000313" key="2">
    <source>
        <dbReference type="Proteomes" id="UP000218731"/>
    </source>
</evidence>
<dbReference type="EMBL" id="AP015029">
    <property type="protein sequence ID" value="BAW24322.1"/>
    <property type="molecule type" value="Genomic_DNA"/>
</dbReference>